<dbReference type="PANTHER" id="PTHR43778:SF2">
    <property type="entry name" value="PYRUVATE CARBOXYLASE, MITOCHONDRIAL"/>
    <property type="match status" value="1"/>
</dbReference>
<dbReference type="OrthoDB" id="9807469at2"/>
<dbReference type="InterPro" id="IPR013785">
    <property type="entry name" value="Aldolase_TIM"/>
</dbReference>
<protein>
    <submittedName>
        <fullName evidence="4">Carboxylase</fullName>
    </submittedName>
</protein>
<reference evidence="4 5" key="1">
    <citation type="submission" date="2018-10" db="EMBL/GenBank/DDBJ databases">
        <title>Butyricimonas faecalis sp. nov., isolated from human faeces and emended description of the genus Butyricimonas.</title>
        <authorList>
            <person name="Le Roy T."/>
            <person name="Van der Smissen P."/>
            <person name="Paquot A."/>
            <person name="Delzenne N."/>
            <person name="Muccioli G."/>
            <person name="Collet J.-F."/>
            <person name="Cani P.D."/>
        </authorList>
    </citation>
    <scope>NUCLEOTIDE SEQUENCE [LARGE SCALE GENOMIC DNA]</scope>
    <source>
        <strain evidence="4 5">H184</strain>
    </source>
</reference>
<dbReference type="FunFam" id="2.40.50.100:FF:000003">
    <property type="entry name" value="Acetyl-CoA carboxylase biotin carboxyl carrier protein"/>
    <property type="match status" value="1"/>
</dbReference>
<dbReference type="Pfam" id="PF00682">
    <property type="entry name" value="HMGL-like"/>
    <property type="match status" value="1"/>
</dbReference>
<dbReference type="SUPFAM" id="SSF89000">
    <property type="entry name" value="post-HMGL domain-like"/>
    <property type="match status" value="1"/>
</dbReference>
<dbReference type="Proteomes" id="UP000270673">
    <property type="component" value="Chromosome"/>
</dbReference>
<dbReference type="CDD" id="cd06850">
    <property type="entry name" value="biotinyl_domain"/>
    <property type="match status" value="1"/>
</dbReference>
<evidence type="ECO:0000259" key="3">
    <source>
        <dbReference type="PROSITE" id="PS50991"/>
    </source>
</evidence>
<dbReference type="SUPFAM" id="SSF51569">
    <property type="entry name" value="Aldolase"/>
    <property type="match status" value="1"/>
</dbReference>
<dbReference type="GO" id="GO:0004736">
    <property type="term" value="F:pyruvate carboxylase activity"/>
    <property type="evidence" value="ECO:0007669"/>
    <property type="project" value="TreeGrafter"/>
</dbReference>
<keyword evidence="5" id="KW-1185">Reference proteome</keyword>
<feature type="domain" description="Lipoyl-binding" evidence="2">
    <location>
        <begin position="537"/>
        <end position="613"/>
    </location>
</feature>
<dbReference type="InterPro" id="IPR055268">
    <property type="entry name" value="PCB-like"/>
</dbReference>
<dbReference type="PROSITE" id="PS50968">
    <property type="entry name" value="BIOTINYL_LIPOYL"/>
    <property type="match status" value="1"/>
</dbReference>
<sequence length="614" mass="67948">MARKLLIRDLTLRDGQQSSFATRMNQSQVDRVLPFYKDAKFYAMEVWGGAVPDSVMRYLNENPWDRLEKIKAVIGDVSKLTALSRGRNLFGYAPYTDEIIEGFCKNAIESGLGIMRIFDALNDVNNVKSTIKYVKKYGGIADCAVCYTIDPKYPKLSLMDKLKGKKNPAPVFTNEYFLNKAKEMEALGADMITIKDMSGLINPARIAELMPLFKSNLKIPVDFHTHCTPGYGLGAVLSAIVHGVDIVDTNIWNFAGGPAAPAIELIYIFCKKLGIELDVNMEAVAKINKELYTIRKELEAFDAVKQFPDPFNPLTDTLPANIDKFFDNAIAAAKSNNEEALLEACHAIEAYFNFPKPNELVKKAEVPGGMYTNMVAQLKQLNSMDILEDAMKLIPTVRLAAGLPPLVTPTSQIVGAQAVNCALDIKNHKPMYSNVSNQFVALVKGEYGKTPVPVDPAFRLKIAGTREETPYDTSKYQMQENPVLTEFGGVKLAENEKEVLLMELFPAVAKNFLTKQKEARYMATHKGEQAQQTVDVQKEEPITGKVVEAPMPGNIFKILVKPGDVVSKGQNVLVLEAMKMENNITSDYAGKVKRILVQEGKAVTAGAKLIEIEI</sequence>
<dbReference type="SUPFAM" id="SSF51230">
    <property type="entry name" value="Single hybrid motif"/>
    <property type="match status" value="1"/>
</dbReference>
<proteinExistence type="predicted"/>
<gene>
    <name evidence="4" type="ORF">D8S85_06675</name>
</gene>
<dbReference type="InterPro" id="IPR001882">
    <property type="entry name" value="Biotin_BS"/>
</dbReference>
<dbReference type="KEGG" id="buy:D8S85_06675"/>
<dbReference type="InterPro" id="IPR000089">
    <property type="entry name" value="Biotin_lipoyl"/>
</dbReference>
<dbReference type="CDD" id="cd07937">
    <property type="entry name" value="DRE_TIM_PC_TC_5S"/>
    <property type="match status" value="1"/>
</dbReference>
<dbReference type="PANTHER" id="PTHR43778">
    <property type="entry name" value="PYRUVATE CARBOXYLASE"/>
    <property type="match status" value="1"/>
</dbReference>
<dbReference type="InterPro" id="IPR000891">
    <property type="entry name" value="PYR_CT"/>
</dbReference>
<dbReference type="Gene3D" id="2.40.50.100">
    <property type="match status" value="1"/>
</dbReference>
<organism evidence="4 5">
    <name type="scientific">Butyricimonas faecalis</name>
    <dbReference type="NCBI Taxonomy" id="2093856"/>
    <lineage>
        <taxon>Bacteria</taxon>
        <taxon>Pseudomonadati</taxon>
        <taxon>Bacteroidota</taxon>
        <taxon>Bacteroidia</taxon>
        <taxon>Bacteroidales</taxon>
        <taxon>Odoribacteraceae</taxon>
        <taxon>Butyricimonas</taxon>
    </lineage>
</organism>
<name>A0A3Q9IRG5_9BACT</name>
<dbReference type="GO" id="GO:0005737">
    <property type="term" value="C:cytoplasm"/>
    <property type="evidence" value="ECO:0007669"/>
    <property type="project" value="TreeGrafter"/>
</dbReference>
<dbReference type="PROSITE" id="PS50991">
    <property type="entry name" value="PYR_CT"/>
    <property type="match status" value="1"/>
</dbReference>
<dbReference type="RefSeq" id="WP_106480022.1">
    <property type="nucleotide sequence ID" value="NZ_CP032819.1"/>
</dbReference>
<feature type="domain" description="Pyruvate carboxyltransferase" evidence="3">
    <location>
        <begin position="5"/>
        <end position="285"/>
    </location>
</feature>
<evidence type="ECO:0000313" key="4">
    <source>
        <dbReference type="EMBL" id="AZS29275.1"/>
    </source>
</evidence>
<dbReference type="Gene3D" id="3.20.20.70">
    <property type="entry name" value="Aldolase class I"/>
    <property type="match status" value="2"/>
</dbReference>
<evidence type="ECO:0000313" key="5">
    <source>
        <dbReference type="Proteomes" id="UP000270673"/>
    </source>
</evidence>
<evidence type="ECO:0000259" key="2">
    <source>
        <dbReference type="PROSITE" id="PS50968"/>
    </source>
</evidence>
<dbReference type="Pfam" id="PF02436">
    <property type="entry name" value="PYC_OADA"/>
    <property type="match status" value="1"/>
</dbReference>
<dbReference type="PROSITE" id="PS00188">
    <property type="entry name" value="BIOTIN"/>
    <property type="match status" value="1"/>
</dbReference>
<keyword evidence="1" id="KW-0092">Biotin</keyword>
<dbReference type="EMBL" id="CP032819">
    <property type="protein sequence ID" value="AZS29275.1"/>
    <property type="molecule type" value="Genomic_DNA"/>
</dbReference>
<accession>A0A3Q9IRG5</accession>
<dbReference type="GO" id="GO:0006094">
    <property type="term" value="P:gluconeogenesis"/>
    <property type="evidence" value="ECO:0007669"/>
    <property type="project" value="TreeGrafter"/>
</dbReference>
<dbReference type="InterPro" id="IPR003379">
    <property type="entry name" value="Carboxylase_cons_dom"/>
</dbReference>
<dbReference type="Pfam" id="PF00364">
    <property type="entry name" value="Biotin_lipoyl"/>
    <property type="match status" value="1"/>
</dbReference>
<dbReference type="InterPro" id="IPR011053">
    <property type="entry name" value="Single_hybrid_motif"/>
</dbReference>
<evidence type="ECO:0000256" key="1">
    <source>
        <dbReference type="ARBA" id="ARBA00023267"/>
    </source>
</evidence>
<dbReference type="AlphaFoldDB" id="A0A3Q9IRG5"/>